<dbReference type="InterPro" id="IPR036926">
    <property type="entry name" value="Thymidate_synth/dCMP_Mease_sf"/>
</dbReference>
<evidence type="ECO:0000313" key="5">
    <source>
        <dbReference type="EMBL" id="SVB83327.1"/>
    </source>
</evidence>
<feature type="domain" description="Thymidylate synthase/dCMP hydroxymethylase" evidence="4">
    <location>
        <begin position="3"/>
        <end position="225"/>
    </location>
</feature>
<dbReference type="PANTHER" id="PTHR11548">
    <property type="entry name" value="THYMIDYLATE SYNTHASE 1"/>
    <property type="match status" value="1"/>
</dbReference>
<dbReference type="GO" id="GO:0032259">
    <property type="term" value="P:methylation"/>
    <property type="evidence" value="ECO:0007669"/>
    <property type="project" value="UniProtKB-KW"/>
</dbReference>
<evidence type="ECO:0000259" key="4">
    <source>
        <dbReference type="Pfam" id="PF00303"/>
    </source>
</evidence>
<keyword evidence="3" id="KW-0808">Transferase</keyword>
<dbReference type="GO" id="GO:0004799">
    <property type="term" value="F:thymidylate synthase activity"/>
    <property type="evidence" value="ECO:0007669"/>
    <property type="project" value="UniProtKB-EC"/>
</dbReference>
<dbReference type="GO" id="GO:0005829">
    <property type="term" value="C:cytosol"/>
    <property type="evidence" value="ECO:0007669"/>
    <property type="project" value="TreeGrafter"/>
</dbReference>
<dbReference type="SUPFAM" id="SSF55831">
    <property type="entry name" value="Thymidylate synthase/dCMP hydroxymethylase"/>
    <property type="match status" value="1"/>
</dbReference>
<dbReference type="PANTHER" id="PTHR11548:SF9">
    <property type="entry name" value="THYMIDYLATE SYNTHASE"/>
    <property type="match status" value="1"/>
</dbReference>
<dbReference type="AlphaFoldDB" id="A0A382H8U2"/>
<gene>
    <name evidence="5" type="ORF">METZ01_LOCUS236181</name>
</gene>
<sequence length="226" mass="26315">MREYLNLVSDVLEKGIRKTNRTGTDTFMVFGYHYKVNLQDGFPLLTTKKVYFSSIIRELLWYLSGETHIRNLRQHTKIWDAWTSEEKNWEVGQMYGYQWVNWDKYKPSSTHGTAHHSHINQIQNVIDLIRTNPNSRRMVVSAWNPTVLDEIALPSCHAFFMFNVTNGKLNCHLTQRSGDIALGIPFNLACYATLTQMIAMETDLKLGEFSHYINDAHIYENHIEGL</sequence>
<dbReference type="InterPro" id="IPR045097">
    <property type="entry name" value="Thymidate_synth/dCMP_Mease"/>
</dbReference>
<name>A0A382H8U2_9ZZZZ</name>
<keyword evidence="2" id="KW-0489">Methyltransferase</keyword>
<proteinExistence type="predicted"/>
<feature type="non-terminal residue" evidence="5">
    <location>
        <position position="226"/>
    </location>
</feature>
<accession>A0A382H8U2</accession>
<dbReference type="PRINTS" id="PR00108">
    <property type="entry name" value="THYMDSNTHASE"/>
</dbReference>
<dbReference type="Pfam" id="PF00303">
    <property type="entry name" value="Thymidylat_synt"/>
    <property type="match status" value="1"/>
</dbReference>
<dbReference type="GO" id="GO:0006231">
    <property type="term" value="P:dTMP biosynthetic process"/>
    <property type="evidence" value="ECO:0007669"/>
    <property type="project" value="InterPro"/>
</dbReference>
<evidence type="ECO:0000256" key="3">
    <source>
        <dbReference type="ARBA" id="ARBA00022679"/>
    </source>
</evidence>
<protein>
    <recommendedName>
        <fullName evidence="1">thymidylate synthase</fullName>
        <ecNumber evidence="1">2.1.1.45</ecNumber>
    </recommendedName>
</protein>
<dbReference type="CDD" id="cd00351">
    <property type="entry name" value="TS_Pyrimidine_HMase"/>
    <property type="match status" value="1"/>
</dbReference>
<evidence type="ECO:0000256" key="1">
    <source>
        <dbReference type="ARBA" id="ARBA00011947"/>
    </source>
</evidence>
<dbReference type="EC" id="2.1.1.45" evidence="1"/>
<dbReference type="EMBL" id="UINC01059665">
    <property type="protein sequence ID" value="SVB83327.1"/>
    <property type="molecule type" value="Genomic_DNA"/>
</dbReference>
<organism evidence="5">
    <name type="scientific">marine metagenome</name>
    <dbReference type="NCBI Taxonomy" id="408172"/>
    <lineage>
        <taxon>unclassified sequences</taxon>
        <taxon>metagenomes</taxon>
        <taxon>ecological metagenomes</taxon>
    </lineage>
</organism>
<evidence type="ECO:0000256" key="2">
    <source>
        <dbReference type="ARBA" id="ARBA00022603"/>
    </source>
</evidence>
<dbReference type="InterPro" id="IPR023451">
    <property type="entry name" value="Thymidate_synth/dCMP_Mease_dom"/>
</dbReference>
<dbReference type="Gene3D" id="3.30.572.10">
    <property type="entry name" value="Thymidylate synthase/dCMP hydroxymethylase domain"/>
    <property type="match status" value="1"/>
</dbReference>
<feature type="non-terminal residue" evidence="5">
    <location>
        <position position="1"/>
    </location>
</feature>
<reference evidence="5" key="1">
    <citation type="submission" date="2018-05" db="EMBL/GenBank/DDBJ databases">
        <authorList>
            <person name="Lanie J.A."/>
            <person name="Ng W.-L."/>
            <person name="Kazmierczak K.M."/>
            <person name="Andrzejewski T.M."/>
            <person name="Davidsen T.M."/>
            <person name="Wayne K.J."/>
            <person name="Tettelin H."/>
            <person name="Glass J.I."/>
            <person name="Rusch D."/>
            <person name="Podicherti R."/>
            <person name="Tsui H.-C.T."/>
            <person name="Winkler M.E."/>
        </authorList>
    </citation>
    <scope>NUCLEOTIDE SEQUENCE</scope>
</reference>
<dbReference type="InterPro" id="IPR000398">
    <property type="entry name" value="Thymidylate_synthase"/>
</dbReference>
<dbReference type="NCBIfam" id="TIGR03284">
    <property type="entry name" value="thym_sym"/>
    <property type="match status" value="1"/>
</dbReference>